<dbReference type="GO" id="GO:0005634">
    <property type="term" value="C:nucleus"/>
    <property type="evidence" value="ECO:0007669"/>
    <property type="project" value="UniProtKB-SubCell"/>
</dbReference>
<dbReference type="InterPro" id="IPR036412">
    <property type="entry name" value="HAD-like_sf"/>
</dbReference>
<keyword evidence="9" id="KW-1185">Reference proteome</keyword>
<dbReference type="GO" id="GO:0008420">
    <property type="term" value="F:RNA polymerase II CTD heptapeptide repeat phosphatase activity"/>
    <property type="evidence" value="ECO:0007669"/>
    <property type="project" value="InterPro"/>
</dbReference>
<dbReference type="InterPro" id="IPR023214">
    <property type="entry name" value="HAD_sf"/>
</dbReference>
<feature type="domain" description="FCP1 homology" evidence="7">
    <location>
        <begin position="108"/>
        <end position="322"/>
    </location>
</feature>
<comment type="catalytic activity">
    <reaction evidence="5">
        <text>O-phospho-L-seryl-[protein] + H2O = L-seryl-[protein] + phosphate</text>
        <dbReference type="Rhea" id="RHEA:20629"/>
        <dbReference type="Rhea" id="RHEA-COMP:9863"/>
        <dbReference type="Rhea" id="RHEA-COMP:11604"/>
        <dbReference type="ChEBI" id="CHEBI:15377"/>
        <dbReference type="ChEBI" id="CHEBI:29999"/>
        <dbReference type="ChEBI" id="CHEBI:43474"/>
        <dbReference type="ChEBI" id="CHEBI:83421"/>
        <dbReference type="EC" id="3.1.3.16"/>
    </reaction>
</comment>
<accession>A0A4P9ZNF2</accession>
<protein>
    <recommendedName>
        <fullName evidence="2">protein-serine/threonine phosphatase</fullName>
        <ecNumber evidence="2">3.1.3.16</ecNumber>
    </recommendedName>
</protein>
<sequence>MTLPPDSPHLFFLDREYHLVGVLPRSYFVVLKLNRVPHQFVFDFPDHPWFRDLFGLRKSAYVRIRVDNSNEDWDLHLKPSLDSSNLFGYIYKRSNLQRIVVEQQRALLHSRRLPLVFDLDDTLVRVVANNDGRYVPEKEAAKVPHRVRELEDGRKIVLGERVHEFLEWAHHHYEISVCSLGDPSYVKMVVKILDPTQTWIKGILYSARQEYNHHAQQSSRHRPPKDLLALYAYCTLTPEEYQYSMLAPTDRVPFYGGALGASSPPARATSMHLPLVVDDMPQMWATDQHDNVISVRDRRGQGVWDVALYPMVYNVLSFVHTEFFRRLDIHQANPREFNNAPSALAIYKEYLRGMLRDQIGS</sequence>
<evidence type="ECO:0000259" key="7">
    <source>
        <dbReference type="PROSITE" id="PS50969"/>
    </source>
</evidence>
<reference evidence="9" key="1">
    <citation type="journal article" date="2018" name="Nat. Microbiol.">
        <title>Leveraging single-cell genomics to expand the fungal tree of life.</title>
        <authorList>
            <person name="Ahrendt S.R."/>
            <person name="Quandt C.A."/>
            <person name="Ciobanu D."/>
            <person name="Clum A."/>
            <person name="Salamov A."/>
            <person name="Andreopoulos B."/>
            <person name="Cheng J.F."/>
            <person name="Woyke T."/>
            <person name="Pelin A."/>
            <person name="Henrissat B."/>
            <person name="Reynolds N.K."/>
            <person name="Benny G.L."/>
            <person name="Smith M.E."/>
            <person name="James T.Y."/>
            <person name="Grigoriev I.V."/>
        </authorList>
    </citation>
    <scope>NUCLEOTIDE SEQUENCE [LARGE SCALE GENOMIC DNA]</scope>
    <source>
        <strain evidence="9">RSA 468</strain>
    </source>
</reference>
<dbReference type="PROSITE" id="PS50969">
    <property type="entry name" value="FCP1"/>
    <property type="match status" value="1"/>
</dbReference>
<dbReference type="SUPFAM" id="SSF56784">
    <property type="entry name" value="HAD-like"/>
    <property type="match status" value="1"/>
</dbReference>
<dbReference type="InterPro" id="IPR039189">
    <property type="entry name" value="Fcp1"/>
</dbReference>
<organism evidence="8 9">
    <name type="scientific">Dimargaris cristalligena</name>
    <dbReference type="NCBI Taxonomy" id="215637"/>
    <lineage>
        <taxon>Eukaryota</taxon>
        <taxon>Fungi</taxon>
        <taxon>Fungi incertae sedis</taxon>
        <taxon>Zoopagomycota</taxon>
        <taxon>Kickxellomycotina</taxon>
        <taxon>Dimargaritomycetes</taxon>
        <taxon>Dimargaritales</taxon>
        <taxon>Dimargaritaceae</taxon>
        <taxon>Dimargaris</taxon>
    </lineage>
</organism>
<dbReference type="PANTHER" id="PTHR23081:SF36">
    <property type="entry name" value="RNA POLYMERASE II SUBUNIT A C-TERMINAL DOMAIN PHOSPHATASE"/>
    <property type="match status" value="1"/>
</dbReference>
<keyword evidence="3" id="KW-0378">Hydrolase</keyword>
<gene>
    <name evidence="8" type="ORF">BJ085DRAFT_13432</name>
</gene>
<dbReference type="InterPro" id="IPR004274">
    <property type="entry name" value="FCP1_dom"/>
</dbReference>
<name>A0A4P9ZNF2_9FUNG</name>
<evidence type="ECO:0000313" key="9">
    <source>
        <dbReference type="Proteomes" id="UP000268162"/>
    </source>
</evidence>
<feature type="non-terminal residue" evidence="8">
    <location>
        <position position="361"/>
    </location>
</feature>
<evidence type="ECO:0000256" key="4">
    <source>
        <dbReference type="ARBA" id="ARBA00023242"/>
    </source>
</evidence>
<dbReference type="EMBL" id="ML003015">
    <property type="protein sequence ID" value="RKP34946.1"/>
    <property type="molecule type" value="Genomic_DNA"/>
</dbReference>
<dbReference type="Proteomes" id="UP000268162">
    <property type="component" value="Unassembled WGS sequence"/>
</dbReference>
<comment type="subcellular location">
    <subcellularLocation>
        <location evidence="1">Nucleus</location>
    </subcellularLocation>
</comment>
<dbReference type="EC" id="3.1.3.16" evidence="2"/>
<dbReference type="Gene3D" id="3.40.50.1000">
    <property type="entry name" value="HAD superfamily/HAD-like"/>
    <property type="match status" value="1"/>
</dbReference>
<evidence type="ECO:0000313" key="8">
    <source>
        <dbReference type="EMBL" id="RKP34946.1"/>
    </source>
</evidence>
<proteinExistence type="predicted"/>
<evidence type="ECO:0000256" key="6">
    <source>
        <dbReference type="ARBA" id="ARBA00048336"/>
    </source>
</evidence>
<evidence type="ECO:0000256" key="1">
    <source>
        <dbReference type="ARBA" id="ARBA00004123"/>
    </source>
</evidence>
<dbReference type="STRING" id="215637.A0A4P9ZNF2"/>
<evidence type="ECO:0000256" key="3">
    <source>
        <dbReference type="ARBA" id="ARBA00022801"/>
    </source>
</evidence>
<comment type="catalytic activity">
    <reaction evidence="6">
        <text>O-phospho-L-threonyl-[protein] + H2O = L-threonyl-[protein] + phosphate</text>
        <dbReference type="Rhea" id="RHEA:47004"/>
        <dbReference type="Rhea" id="RHEA-COMP:11060"/>
        <dbReference type="Rhea" id="RHEA-COMP:11605"/>
        <dbReference type="ChEBI" id="CHEBI:15377"/>
        <dbReference type="ChEBI" id="CHEBI:30013"/>
        <dbReference type="ChEBI" id="CHEBI:43474"/>
        <dbReference type="ChEBI" id="CHEBI:61977"/>
        <dbReference type="EC" id="3.1.3.16"/>
    </reaction>
</comment>
<evidence type="ECO:0000256" key="5">
    <source>
        <dbReference type="ARBA" id="ARBA00047761"/>
    </source>
</evidence>
<dbReference type="AlphaFoldDB" id="A0A4P9ZNF2"/>
<dbReference type="Pfam" id="PF03031">
    <property type="entry name" value="NIF"/>
    <property type="match status" value="1"/>
</dbReference>
<dbReference type="SMART" id="SM00577">
    <property type="entry name" value="CPDc"/>
    <property type="match status" value="1"/>
</dbReference>
<dbReference type="PANTHER" id="PTHR23081">
    <property type="entry name" value="RNA POLYMERASE II CTD PHOSPHATASE"/>
    <property type="match status" value="1"/>
</dbReference>
<evidence type="ECO:0000256" key="2">
    <source>
        <dbReference type="ARBA" id="ARBA00013081"/>
    </source>
</evidence>
<keyword evidence="4" id="KW-0539">Nucleus</keyword>